<sequence length="268" mass="30925">MEGEKIEITSNDSGASPELKERHVVSVPYVQQCYHWDCGLACVSMILQMFKEPCDDVYTKDLDFVQCGESVWTIDLAYILNRHKVHTSMYTVTLGVHESHHKKAFYKESIGEDAIRVNKMFDNALQNGLSVEKRSLSIDDLMEHLQRDNPVIALVDWTQMKCEWCDSKLKQCWSCITCHAGPYQGHYVVVCGYDRQKGLIYYKNPDARAHDMCCMQMSQFDKARTSDGTDEDILYIYNTTFRGGEGDIRFMDHQEQSWASSHRRGDSE</sequence>
<dbReference type="PANTHER" id="PTHR31400">
    <property type="entry name" value="GUANYLYL CYCLASE DOMAIN CONTAINING PROTEIN 1 GUCD1"/>
    <property type="match status" value="1"/>
</dbReference>
<dbReference type="InterPro" id="IPR018616">
    <property type="entry name" value="GUCD1"/>
</dbReference>
<dbReference type="Pfam" id="PF09778">
    <property type="entry name" value="Guanylate_cyc_2"/>
    <property type="match status" value="1"/>
</dbReference>
<dbReference type="InterPro" id="IPR038765">
    <property type="entry name" value="Papain-like_cys_pep_sf"/>
</dbReference>
<evidence type="ECO:0000313" key="1">
    <source>
        <dbReference type="Proteomes" id="UP000694888"/>
    </source>
</evidence>
<reference evidence="2" key="1">
    <citation type="submission" date="2025-08" db="UniProtKB">
        <authorList>
            <consortium name="RefSeq"/>
        </authorList>
    </citation>
    <scope>IDENTIFICATION</scope>
</reference>
<dbReference type="Gene3D" id="3.90.70.10">
    <property type="entry name" value="Cysteine proteinases"/>
    <property type="match status" value="1"/>
</dbReference>
<dbReference type="Proteomes" id="UP000694888">
    <property type="component" value="Unplaced"/>
</dbReference>
<dbReference type="RefSeq" id="XP_005103474.1">
    <property type="nucleotide sequence ID" value="XM_005103417.3"/>
</dbReference>
<dbReference type="SUPFAM" id="SSF54001">
    <property type="entry name" value="Cysteine proteinases"/>
    <property type="match status" value="1"/>
</dbReference>
<dbReference type="GeneID" id="101862287"/>
<name>A0ABM0JWX0_APLCA</name>
<keyword evidence="1" id="KW-1185">Reference proteome</keyword>
<accession>A0ABM0JWX0</accession>
<gene>
    <name evidence="2" type="primary">LOC101862287</name>
</gene>
<proteinExistence type="predicted"/>
<organism evidence="1 2">
    <name type="scientific">Aplysia californica</name>
    <name type="common">California sea hare</name>
    <dbReference type="NCBI Taxonomy" id="6500"/>
    <lineage>
        <taxon>Eukaryota</taxon>
        <taxon>Metazoa</taxon>
        <taxon>Spiralia</taxon>
        <taxon>Lophotrochozoa</taxon>
        <taxon>Mollusca</taxon>
        <taxon>Gastropoda</taxon>
        <taxon>Heterobranchia</taxon>
        <taxon>Euthyneura</taxon>
        <taxon>Tectipleura</taxon>
        <taxon>Aplysiida</taxon>
        <taxon>Aplysioidea</taxon>
        <taxon>Aplysiidae</taxon>
        <taxon>Aplysia</taxon>
    </lineage>
</organism>
<evidence type="ECO:0000313" key="2">
    <source>
        <dbReference type="RefSeq" id="XP_005103474.1"/>
    </source>
</evidence>
<dbReference type="PANTHER" id="PTHR31400:SF1">
    <property type="entry name" value="PROTEIN GUCD1"/>
    <property type="match status" value="1"/>
</dbReference>
<protein>
    <submittedName>
        <fullName evidence="2">Protein GUCD1</fullName>
    </submittedName>
</protein>